<protein>
    <submittedName>
        <fullName evidence="2">Beta-lactamase-like protein</fullName>
    </submittedName>
</protein>
<proteinExistence type="predicted"/>
<reference evidence="2" key="1">
    <citation type="submission" date="2016-08" db="EMBL/GenBank/DDBJ databases">
        <authorList>
            <person name="Seilhamer J.J."/>
        </authorList>
    </citation>
    <scope>NUCLEOTIDE SEQUENCE</scope>
    <source>
        <strain evidence="2">86</strain>
    </source>
</reference>
<sequence length="302" mass="32699">MNRIGKWSWLVIVVTVFSLAFMAGCGGVNITVRPEASMATGAASGAPLTVKVLDVGQGDAILIRSKEQVTLIDTGDVPARDKLVSMLKSQGIDTIDKLIITHPHADHLGGAAALFDNFIIKQIYDSGQKHTSNLYKQYLTRIQKNKIPFTVVAAGMTIDLGNETILKVLAPEKPFFKGTDSDLNNNSIVVKLMYRDFSMMLTGDAEQEAEARLLANDAAGLKSTVLKSGHHGSKTSSSTPFLQAVSPEAALISAGLNNEYHHPHPSVLKKYSGQKIKVYRTDLDGTLTVITDGKTYTITKER</sequence>
<dbReference type="PANTHER" id="PTHR30619:SF1">
    <property type="entry name" value="RECOMBINATION PROTEIN 2"/>
    <property type="match status" value="1"/>
</dbReference>
<evidence type="ECO:0000259" key="1">
    <source>
        <dbReference type="SMART" id="SM00849"/>
    </source>
</evidence>
<dbReference type="SUPFAM" id="SSF56281">
    <property type="entry name" value="Metallo-hydrolase/oxidoreductase"/>
    <property type="match status" value="1"/>
</dbReference>
<dbReference type="AlphaFoldDB" id="A0A212LTZ2"/>
<dbReference type="InterPro" id="IPR001279">
    <property type="entry name" value="Metallo-B-lactamas"/>
</dbReference>
<name>A0A212LTZ2_9FIRM</name>
<feature type="domain" description="Metallo-beta-lactamase" evidence="1">
    <location>
        <begin position="57"/>
        <end position="256"/>
    </location>
</feature>
<organism evidence="2">
    <name type="scientific">uncultured Sporomusa sp</name>
    <dbReference type="NCBI Taxonomy" id="307249"/>
    <lineage>
        <taxon>Bacteria</taxon>
        <taxon>Bacillati</taxon>
        <taxon>Bacillota</taxon>
        <taxon>Negativicutes</taxon>
        <taxon>Selenomonadales</taxon>
        <taxon>Sporomusaceae</taxon>
        <taxon>Sporomusa</taxon>
        <taxon>environmental samples</taxon>
    </lineage>
</organism>
<dbReference type="RefSeq" id="WP_288184136.1">
    <property type="nucleotide sequence ID" value="NZ_LT608335.1"/>
</dbReference>
<dbReference type="SMART" id="SM00849">
    <property type="entry name" value="Lactamase_B"/>
    <property type="match status" value="1"/>
</dbReference>
<gene>
    <name evidence="2" type="ORF">KL86SPO_31155</name>
</gene>
<dbReference type="PROSITE" id="PS51257">
    <property type="entry name" value="PROKAR_LIPOPROTEIN"/>
    <property type="match status" value="1"/>
</dbReference>
<dbReference type="InterPro" id="IPR036866">
    <property type="entry name" value="RibonucZ/Hydroxyglut_hydro"/>
</dbReference>
<dbReference type="InterPro" id="IPR052159">
    <property type="entry name" value="Competence_DNA_uptake"/>
</dbReference>
<dbReference type="PANTHER" id="PTHR30619">
    <property type="entry name" value="DNA INTERNALIZATION/COMPETENCE PROTEIN COMEC/REC2"/>
    <property type="match status" value="1"/>
</dbReference>
<dbReference type="CDD" id="cd07731">
    <property type="entry name" value="ComA-like_MBL-fold"/>
    <property type="match status" value="1"/>
</dbReference>
<dbReference type="Pfam" id="PF00753">
    <property type="entry name" value="Lactamase_B"/>
    <property type="match status" value="1"/>
</dbReference>
<accession>A0A212LTZ2</accession>
<dbReference type="EMBL" id="FMJE01000003">
    <property type="protein sequence ID" value="SCM80976.1"/>
    <property type="molecule type" value="Genomic_DNA"/>
</dbReference>
<dbReference type="InterPro" id="IPR035681">
    <property type="entry name" value="ComA-like_MBL"/>
</dbReference>
<dbReference type="Gene3D" id="3.60.15.10">
    <property type="entry name" value="Ribonuclease Z/Hydroxyacylglutathione hydrolase-like"/>
    <property type="match status" value="1"/>
</dbReference>
<evidence type="ECO:0000313" key="2">
    <source>
        <dbReference type="EMBL" id="SCM80976.1"/>
    </source>
</evidence>